<sequence length="294" mass="30565">MRPRQVLDYVSMALIWGLSFLLLLKVVQGFGWVGAIAFRALIASGVLAALAWATGRRLRFGPWKPLALVGATTVAGQLIGLSIATPLIGTAMTAIFVGTIPLFSMVIGQLWGIERVGRTARIGLLTGFAGIILLVGFPAVPVSARFLAGCGIALFGAACAALGSNLASRHLKAVGSWEQTIGAFFFGGAFMLPMLVVVPVPDRPAPLDYGYLALLAILCSSLAYVLYFRLVAEAGATIAISVEFVVTVIAVLVGALWLGEHLSVVQLVGGAIIIAGCALVLGLFPRRPAAAPPT</sequence>
<feature type="transmembrane region" description="Helical" evidence="6">
    <location>
        <begin position="264"/>
        <end position="284"/>
    </location>
</feature>
<feature type="transmembrane region" description="Helical" evidence="6">
    <location>
        <begin position="122"/>
        <end position="140"/>
    </location>
</feature>
<feature type="domain" description="EamA" evidence="7">
    <location>
        <begin position="11"/>
        <end position="135"/>
    </location>
</feature>
<reference evidence="8 9" key="1">
    <citation type="journal article" date="2019" name="Int. J. Syst. Evol. Microbiol.">
        <title>The Global Catalogue of Microorganisms (GCM) 10K type strain sequencing project: providing services to taxonomists for standard genome sequencing and annotation.</title>
        <authorList>
            <consortium name="The Broad Institute Genomics Platform"/>
            <consortium name="The Broad Institute Genome Sequencing Center for Infectious Disease"/>
            <person name="Wu L."/>
            <person name="Ma J."/>
        </authorList>
    </citation>
    <scope>NUCLEOTIDE SEQUENCE [LARGE SCALE GENOMIC DNA]</scope>
    <source>
        <strain evidence="8 9">JCM 13250</strain>
    </source>
</reference>
<feature type="transmembrane region" description="Helical" evidence="6">
    <location>
        <begin position="209"/>
        <end position="227"/>
    </location>
</feature>
<gene>
    <name evidence="8" type="ORF">GCM10009682_42940</name>
</gene>
<feature type="transmembrane region" description="Helical" evidence="6">
    <location>
        <begin position="65"/>
        <end position="84"/>
    </location>
</feature>
<name>A0ABN2MAC6_9ACTN</name>
<feature type="domain" description="EamA" evidence="7">
    <location>
        <begin position="149"/>
        <end position="281"/>
    </location>
</feature>
<feature type="transmembrane region" description="Helical" evidence="6">
    <location>
        <begin position="7"/>
        <end position="24"/>
    </location>
</feature>
<comment type="subcellular location">
    <subcellularLocation>
        <location evidence="1">Membrane</location>
        <topology evidence="1">Multi-pass membrane protein</topology>
    </subcellularLocation>
</comment>
<dbReference type="Gene3D" id="1.10.3730.20">
    <property type="match status" value="1"/>
</dbReference>
<dbReference type="Proteomes" id="UP001500218">
    <property type="component" value="Unassembled WGS sequence"/>
</dbReference>
<comment type="similarity">
    <text evidence="2">Belongs to the EamA transporter family.</text>
</comment>
<dbReference type="PANTHER" id="PTHR32322:SF2">
    <property type="entry name" value="EAMA DOMAIN-CONTAINING PROTEIN"/>
    <property type="match status" value="1"/>
</dbReference>
<dbReference type="EMBL" id="BAAALT010000149">
    <property type="protein sequence ID" value="GAA1817525.1"/>
    <property type="molecule type" value="Genomic_DNA"/>
</dbReference>
<comment type="caution">
    <text evidence="8">The sequence shown here is derived from an EMBL/GenBank/DDBJ whole genome shotgun (WGS) entry which is preliminary data.</text>
</comment>
<protein>
    <submittedName>
        <fullName evidence="8">DMT family transporter</fullName>
    </submittedName>
</protein>
<feature type="transmembrane region" description="Helical" evidence="6">
    <location>
        <begin position="234"/>
        <end position="258"/>
    </location>
</feature>
<proteinExistence type="inferred from homology"/>
<evidence type="ECO:0000259" key="7">
    <source>
        <dbReference type="Pfam" id="PF00892"/>
    </source>
</evidence>
<dbReference type="PANTHER" id="PTHR32322">
    <property type="entry name" value="INNER MEMBRANE TRANSPORTER"/>
    <property type="match status" value="1"/>
</dbReference>
<evidence type="ECO:0000256" key="2">
    <source>
        <dbReference type="ARBA" id="ARBA00007362"/>
    </source>
</evidence>
<evidence type="ECO:0000256" key="6">
    <source>
        <dbReference type="SAM" id="Phobius"/>
    </source>
</evidence>
<dbReference type="RefSeq" id="WP_344135159.1">
    <property type="nucleotide sequence ID" value="NZ_BAAALT010000149.1"/>
</dbReference>
<dbReference type="InterPro" id="IPR037185">
    <property type="entry name" value="EmrE-like"/>
</dbReference>
<feature type="transmembrane region" description="Helical" evidence="6">
    <location>
        <begin position="180"/>
        <end position="197"/>
    </location>
</feature>
<dbReference type="InterPro" id="IPR050638">
    <property type="entry name" value="AA-Vitamin_Transporters"/>
</dbReference>
<evidence type="ECO:0000256" key="1">
    <source>
        <dbReference type="ARBA" id="ARBA00004141"/>
    </source>
</evidence>
<evidence type="ECO:0000313" key="8">
    <source>
        <dbReference type="EMBL" id="GAA1817525.1"/>
    </source>
</evidence>
<feature type="transmembrane region" description="Helical" evidence="6">
    <location>
        <begin position="146"/>
        <end position="168"/>
    </location>
</feature>
<evidence type="ECO:0000313" key="9">
    <source>
        <dbReference type="Proteomes" id="UP001500218"/>
    </source>
</evidence>
<keyword evidence="5 6" id="KW-0472">Membrane</keyword>
<dbReference type="SUPFAM" id="SSF103481">
    <property type="entry name" value="Multidrug resistance efflux transporter EmrE"/>
    <property type="match status" value="2"/>
</dbReference>
<feature type="transmembrane region" description="Helical" evidence="6">
    <location>
        <begin position="30"/>
        <end position="53"/>
    </location>
</feature>
<organism evidence="8 9">
    <name type="scientific">Luedemannella flava</name>
    <dbReference type="NCBI Taxonomy" id="349316"/>
    <lineage>
        <taxon>Bacteria</taxon>
        <taxon>Bacillati</taxon>
        <taxon>Actinomycetota</taxon>
        <taxon>Actinomycetes</taxon>
        <taxon>Micromonosporales</taxon>
        <taxon>Micromonosporaceae</taxon>
        <taxon>Luedemannella</taxon>
    </lineage>
</organism>
<evidence type="ECO:0000256" key="4">
    <source>
        <dbReference type="ARBA" id="ARBA00022989"/>
    </source>
</evidence>
<dbReference type="InterPro" id="IPR000620">
    <property type="entry name" value="EamA_dom"/>
</dbReference>
<keyword evidence="3 6" id="KW-0812">Transmembrane</keyword>
<keyword evidence="9" id="KW-1185">Reference proteome</keyword>
<keyword evidence="4 6" id="KW-1133">Transmembrane helix</keyword>
<feature type="transmembrane region" description="Helical" evidence="6">
    <location>
        <begin position="90"/>
        <end position="110"/>
    </location>
</feature>
<evidence type="ECO:0000256" key="5">
    <source>
        <dbReference type="ARBA" id="ARBA00023136"/>
    </source>
</evidence>
<accession>A0ABN2MAC6</accession>
<dbReference type="Pfam" id="PF00892">
    <property type="entry name" value="EamA"/>
    <property type="match status" value="2"/>
</dbReference>
<evidence type="ECO:0000256" key="3">
    <source>
        <dbReference type="ARBA" id="ARBA00022692"/>
    </source>
</evidence>